<protein>
    <submittedName>
        <fullName evidence="2">Uncharacterized protein</fullName>
    </submittedName>
</protein>
<evidence type="ECO:0000313" key="2">
    <source>
        <dbReference type="EMBL" id="SVB79089.1"/>
    </source>
</evidence>
<feature type="transmembrane region" description="Helical" evidence="1">
    <location>
        <begin position="12"/>
        <end position="32"/>
    </location>
</feature>
<keyword evidence="1" id="KW-0472">Membrane</keyword>
<gene>
    <name evidence="2" type="ORF">METZ01_LOCUS231943</name>
</gene>
<sequence length="33" mass="3731">MKTWIDLFSKLVQVPIDVASVALLRIVFGMLLL</sequence>
<organism evidence="2">
    <name type="scientific">marine metagenome</name>
    <dbReference type="NCBI Taxonomy" id="408172"/>
    <lineage>
        <taxon>unclassified sequences</taxon>
        <taxon>metagenomes</taxon>
        <taxon>ecological metagenomes</taxon>
    </lineage>
</organism>
<dbReference type="EMBL" id="UINC01057674">
    <property type="protein sequence ID" value="SVB79089.1"/>
    <property type="molecule type" value="Genomic_DNA"/>
</dbReference>
<proteinExistence type="predicted"/>
<name>A0A382GVU1_9ZZZZ</name>
<keyword evidence="1" id="KW-0812">Transmembrane</keyword>
<accession>A0A382GVU1</accession>
<dbReference type="AlphaFoldDB" id="A0A382GVU1"/>
<keyword evidence="1" id="KW-1133">Transmembrane helix</keyword>
<evidence type="ECO:0000256" key="1">
    <source>
        <dbReference type="SAM" id="Phobius"/>
    </source>
</evidence>
<reference evidence="2" key="1">
    <citation type="submission" date="2018-05" db="EMBL/GenBank/DDBJ databases">
        <authorList>
            <person name="Lanie J.A."/>
            <person name="Ng W.-L."/>
            <person name="Kazmierczak K.M."/>
            <person name="Andrzejewski T.M."/>
            <person name="Davidsen T.M."/>
            <person name="Wayne K.J."/>
            <person name="Tettelin H."/>
            <person name="Glass J.I."/>
            <person name="Rusch D."/>
            <person name="Podicherti R."/>
            <person name="Tsui H.-C.T."/>
            <person name="Winkler M.E."/>
        </authorList>
    </citation>
    <scope>NUCLEOTIDE SEQUENCE</scope>
</reference>